<evidence type="ECO:0000313" key="3">
    <source>
        <dbReference type="Proteomes" id="UP000823611"/>
    </source>
</evidence>
<reference evidence="2" key="1">
    <citation type="submission" date="2020-10" db="EMBL/GenBank/DDBJ databases">
        <authorList>
            <person name="Gilroy R."/>
        </authorList>
    </citation>
    <scope>NUCLEOTIDE SEQUENCE</scope>
    <source>
        <strain evidence="2">F6-4510</strain>
    </source>
</reference>
<evidence type="ECO:0000313" key="2">
    <source>
        <dbReference type="EMBL" id="MBO8434152.1"/>
    </source>
</evidence>
<accession>A0A9D9H3Q9</accession>
<reference evidence="2" key="2">
    <citation type="journal article" date="2021" name="PeerJ">
        <title>Extensive microbial diversity within the chicken gut microbiome revealed by metagenomics and culture.</title>
        <authorList>
            <person name="Gilroy R."/>
            <person name="Ravi A."/>
            <person name="Getino M."/>
            <person name="Pursley I."/>
            <person name="Horton D.L."/>
            <person name="Alikhan N.F."/>
            <person name="Baker D."/>
            <person name="Gharbi K."/>
            <person name="Hall N."/>
            <person name="Watson M."/>
            <person name="Adriaenssens E.M."/>
            <person name="Foster-Nyarko E."/>
            <person name="Jarju S."/>
            <person name="Secka A."/>
            <person name="Antonio M."/>
            <person name="Oren A."/>
            <person name="Chaudhuri R.R."/>
            <person name="La Ragione R."/>
            <person name="Hildebrand F."/>
            <person name="Pallen M.J."/>
        </authorList>
    </citation>
    <scope>NUCLEOTIDE SEQUENCE</scope>
    <source>
        <strain evidence="2">F6-4510</strain>
    </source>
</reference>
<sequence>METIRNLLDELEDIIDRSQATPFSGKVKVDKQEIYEIIEAIKENLPNQFKQAQWVIEERNKILIDAQKEADEILKNAEERFERLVNEDEITKRAYEQATIISENSKTLAKEMRLGAVDYADEMLAFAEQRVKELMAVIKEETTKTEQFFEHTLNTIYENREELKGVKK</sequence>
<proteinExistence type="predicted"/>
<dbReference type="EMBL" id="JADIMX010000045">
    <property type="protein sequence ID" value="MBO8434152.1"/>
    <property type="molecule type" value="Genomic_DNA"/>
</dbReference>
<evidence type="ECO:0000256" key="1">
    <source>
        <dbReference type="SAM" id="Coils"/>
    </source>
</evidence>
<organism evidence="2 3">
    <name type="scientific">Candidatus Fimicola merdigallinarum</name>
    <dbReference type="NCBI Taxonomy" id="2840819"/>
    <lineage>
        <taxon>Bacteria</taxon>
        <taxon>Bacillati</taxon>
        <taxon>Bacillota</taxon>
        <taxon>Clostridia</taxon>
        <taxon>Lachnospirales</taxon>
        <taxon>Lachnospiraceae</taxon>
        <taxon>Lachnospiraceae incertae sedis</taxon>
        <taxon>Candidatus Fimicola</taxon>
    </lineage>
</organism>
<name>A0A9D9H3Q9_9FIRM</name>
<dbReference type="AlphaFoldDB" id="A0A9D9H3Q9"/>
<feature type="coiled-coil region" evidence="1">
    <location>
        <begin position="60"/>
        <end position="94"/>
    </location>
</feature>
<dbReference type="Proteomes" id="UP000823611">
    <property type="component" value="Unassembled WGS sequence"/>
</dbReference>
<gene>
    <name evidence="2" type="ORF">IAC55_02355</name>
</gene>
<keyword evidence="1" id="KW-0175">Coiled coil</keyword>
<protein>
    <submittedName>
        <fullName evidence="2">ATPase</fullName>
    </submittedName>
</protein>
<comment type="caution">
    <text evidence="2">The sequence shown here is derived from an EMBL/GenBank/DDBJ whole genome shotgun (WGS) entry which is preliminary data.</text>
</comment>